<sequence>MSRTSPHKLSQIKTARLEPIDFAKLLARDESEIAKLLSACSTTGPFYVDIQGQSARCLLEDEENMYKVMEAYFDQPLEVKMQDDRGTYKRGYKPPGIFAGVKDNRSSLLPAAVKIQMRLFDDFISKAHIVTMTIMSTLANALHADSSDHFEQHHRDKGDSNTTLVLLRYPKDVNSSCVGHNQHTDIGSLTLLFSRQWGLQIMSPETHEWDFTNGGTPTENRYSIAYFLRLGSDVTYEDPEGLPVSAKQWHDNKCQTFADTHEQQAKNSILMGEMDNTNRQGIAV</sequence>
<evidence type="ECO:0000313" key="4">
    <source>
        <dbReference type="Proteomes" id="UP000799428"/>
    </source>
</evidence>
<dbReference type="InterPro" id="IPR027443">
    <property type="entry name" value="IPNS-like_sf"/>
</dbReference>
<comment type="similarity">
    <text evidence="1">Belongs to the iron/ascorbate-dependent oxidoreductase family.</text>
</comment>
<dbReference type="AlphaFoldDB" id="A0A6G1JVU2"/>
<proteinExistence type="inferred from homology"/>
<protein>
    <submittedName>
        <fullName evidence="3">Clavaminate synthase-like protein</fullName>
    </submittedName>
</protein>
<organism evidence="3 4">
    <name type="scientific">Pleomassaria siparia CBS 279.74</name>
    <dbReference type="NCBI Taxonomy" id="1314801"/>
    <lineage>
        <taxon>Eukaryota</taxon>
        <taxon>Fungi</taxon>
        <taxon>Dikarya</taxon>
        <taxon>Ascomycota</taxon>
        <taxon>Pezizomycotina</taxon>
        <taxon>Dothideomycetes</taxon>
        <taxon>Pleosporomycetidae</taxon>
        <taxon>Pleosporales</taxon>
        <taxon>Pleomassariaceae</taxon>
        <taxon>Pleomassaria</taxon>
    </lineage>
</organism>
<reference evidence="3" key="1">
    <citation type="journal article" date="2020" name="Stud. Mycol.">
        <title>101 Dothideomycetes genomes: a test case for predicting lifestyles and emergence of pathogens.</title>
        <authorList>
            <person name="Haridas S."/>
            <person name="Albert R."/>
            <person name="Binder M."/>
            <person name="Bloem J."/>
            <person name="Labutti K."/>
            <person name="Salamov A."/>
            <person name="Andreopoulos B."/>
            <person name="Baker S."/>
            <person name="Barry K."/>
            <person name="Bills G."/>
            <person name="Bluhm B."/>
            <person name="Cannon C."/>
            <person name="Castanera R."/>
            <person name="Culley D."/>
            <person name="Daum C."/>
            <person name="Ezra D."/>
            <person name="Gonzalez J."/>
            <person name="Henrissat B."/>
            <person name="Kuo A."/>
            <person name="Liang C."/>
            <person name="Lipzen A."/>
            <person name="Lutzoni F."/>
            <person name="Magnuson J."/>
            <person name="Mondo S."/>
            <person name="Nolan M."/>
            <person name="Ohm R."/>
            <person name="Pangilinan J."/>
            <person name="Park H.-J."/>
            <person name="Ramirez L."/>
            <person name="Alfaro M."/>
            <person name="Sun H."/>
            <person name="Tritt A."/>
            <person name="Yoshinaga Y."/>
            <person name="Zwiers L.-H."/>
            <person name="Turgeon B."/>
            <person name="Goodwin S."/>
            <person name="Spatafora J."/>
            <person name="Crous P."/>
            <person name="Grigoriev I."/>
        </authorList>
    </citation>
    <scope>NUCLEOTIDE SEQUENCE</scope>
    <source>
        <strain evidence="3">CBS 279.74</strain>
    </source>
</reference>
<dbReference type="OrthoDB" id="288590at2759"/>
<dbReference type="Pfam" id="PF14226">
    <property type="entry name" value="DIOX_N"/>
    <property type="match status" value="1"/>
</dbReference>
<dbReference type="SUPFAM" id="SSF51197">
    <property type="entry name" value="Clavaminate synthase-like"/>
    <property type="match status" value="1"/>
</dbReference>
<dbReference type="InterPro" id="IPR050231">
    <property type="entry name" value="Iron_ascorbate_oxido_reductase"/>
</dbReference>
<keyword evidence="4" id="KW-1185">Reference proteome</keyword>
<gene>
    <name evidence="3" type="ORF">K504DRAFT_494687</name>
</gene>
<dbReference type="Gene3D" id="2.60.120.330">
    <property type="entry name" value="B-lactam Antibiotic, Isopenicillin N Synthase, Chain"/>
    <property type="match status" value="1"/>
</dbReference>
<accession>A0A6G1JVU2</accession>
<dbReference type="Proteomes" id="UP000799428">
    <property type="component" value="Unassembled WGS sequence"/>
</dbReference>
<feature type="domain" description="Non-haem dioxygenase N-terminal" evidence="2">
    <location>
        <begin position="20"/>
        <end position="97"/>
    </location>
</feature>
<dbReference type="InterPro" id="IPR026992">
    <property type="entry name" value="DIOX_N"/>
</dbReference>
<evidence type="ECO:0000259" key="2">
    <source>
        <dbReference type="Pfam" id="PF14226"/>
    </source>
</evidence>
<evidence type="ECO:0000256" key="1">
    <source>
        <dbReference type="ARBA" id="ARBA00008056"/>
    </source>
</evidence>
<dbReference type="PANTHER" id="PTHR47990">
    <property type="entry name" value="2-OXOGLUTARATE (2OG) AND FE(II)-DEPENDENT OXYGENASE SUPERFAMILY PROTEIN-RELATED"/>
    <property type="match status" value="1"/>
</dbReference>
<evidence type="ECO:0000313" key="3">
    <source>
        <dbReference type="EMBL" id="KAF2704392.1"/>
    </source>
</evidence>
<dbReference type="EMBL" id="MU005782">
    <property type="protein sequence ID" value="KAF2704392.1"/>
    <property type="molecule type" value="Genomic_DNA"/>
</dbReference>
<name>A0A6G1JVU2_9PLEO</name>